<reference evidence="3" key="1">
    <citation type="journal article" date="2010" name="Genome Res.">
        <title>Population genomic sequencing of Coccidioides fungi reveals recent hybridization and transposon control.</title>
        <authorList>
            <person name="Neafsey D.E."/>
            <person name="Barker B.M."/>
            <person name="Sharpton T.J."/>
            <person name="Stajich J.E."/>
            <person name="Park D.J."/>
            <person name="Whiston E."/>
            <person name="Hung C.-Y."/>
            <person name="McMahan C."/>
            <person name="White J."/>
            <person name="Sykes S."/>
            <person name="Heiman D."/>
            <person name="Young S."/>
            <person name="Zeng Q."/>
            <person name="Abouelleil A."/>
            <person name="Aftuck L."/>
            <person name="Bessette D."/>
            <person name="Brown A."/>
            <person name="FitzGerald M."/>
            <person name="Lui A."/>
            <person name="Macdonald J.P."/>
            <person name="Priest M."/>
            <person name="Orbach M.J."/>
            <person name="Galgiani J.N."/>
            <person name="Kirkland T.N."/>
            <person name="Cole G.T."/>
            <person name="Birren B.W."/>
            <person name="Henn M.R."/>
            <person name="Taylor J.W."/>
            <person name="Rounsley S.D."/>
        </authorList>
    </citation>
    <scope>NUCLEOTIDE SEQUENCE [LARGE SCALE GENOMIC DNA]</scope>
    <source>
        <strain evidence="3">RMSCC 2394</strain>
    </source>
</reference>
<evidence type="ECO:0000256" key="1">
    <source>
        <dbReference type="SAM" id="MobiDB-lite"/>
    </source>
</evidence>
<dbReference type="EMBL" id="DS028097">
    <property type="protein sequence ID" value="KMP07380.1"/>
    <property type="molecule type" value="Genomic_DNA"/>
</dbReference>
<dbReference type="Proteomes" id="UP000054565">
    <property type="component" value="Unassembled WGS sequence"/>
</dbReference>
<evidence type="ECO:0000313" key="2">
    <source>
        <dbReference type="EMBL" id="KMP07380.1"/>
    </source>
</evidence>
<accession>A0A0J6YID1</accession>
<evidence type="ECO:0000313" key="3">
    <source>
        <dbReference type="Proteomes" id="UP000054565"/>
    </source>
</evidence>
<name>A0A0J6YID1_COCIT</name>
<gene>
    <name evidence="2" type="ORF">CIRG_07061</name>
</gene>
<sequence length="278" mass="30989">MPSDVETLGIAITRLQYEYVVPQLKRLSMENPRLKLRPHTRPTCSAAEEGCAQLVYCACRNSANRPRETLDPFWGAERTGRDLLGHGLSAELRGPQHSAKRSKERKGEVARKQGATPPHPVARGTGMFSWEIFLKIHLPPNSYHEWCPWEATTELGFFNGPFGKGDHDFRFPVADVSLHPSFIANPWQVCLGGSCGINNQGSVDFRVWRFARVFDTEHTLSIWLLPLPGMRLVPKCALKRYGYSSILPQKKGPARGGDDRTVPLRVAEAALDGGDGNF</sequence>
<dbReference type="AlphaFoldDB" id="A0A0J6YID1"/>
<protein>
    <submittedName>
        <fullName evidence="2">Uncharacterized protein</fullName>
    </submittedName>
</protein>
<feature type="region of interest" description="Disordered" evidence="1">
    <location>
        <begin position="88"/>
        <end position="122"/>
    </location>
</feature>
<organism evidence="2 3">
    <name type="scientific">Coccidioides immitis RMSCC 2394</name>
    <dbReference type="NCBI Taxonomy" id="404692"/>
    <lineage>
        <taxon>Eukaryota</taxon>
        <taxon>Fungi</taxon>
        <taxon>Dikarya</taxon>
        <taxon>Ascomycota</taxon>
        <taxon>Pezizomycotina</taxon>
        <taxon>Eurotiomycetes</taxon>
        <taxon>Eurotiomycetidae</taxon>
        <taxon>Onygenales</taxon>
        <taxon>Onygenaceae</taxon>
        <taxon>Coccidioides</taxon>
    </lineage>
</organism>
<proteinExistence type="predicted"/>